<feature type="compositionally biased region" description="Basic and acidic residues" evidence="6">
    <location>
        <begin position="1132"/>
        <end position="1169"/>
    </location>
</feature>
<dbReference type="PANTHER" id="PTHR15683">
    <property type="entry name" value="SCAFFOLD ATTACHMENT FACTOR B-RELATED"/>
    <property type="match status" value="1"/>
</dbReference>
<name>A0A0M3K0M2_ANISI</name>
<feature type="coiled-coil region" evidence="5">
    <location>
        <begin position="934"/>
        <end position="980"/>
    </location>
</feature>
<feature type="region of interest" description="Disordered" evidence="6">
    <location>
        <begin position="1319"/>
        <end position="1353"/>
    </location>
</feature>
<keyword evidence="10" id="KW-1185">Reference proteome</keyword>
<organism evidence="11">
    <name type="scientific">Anisakis simplex</name>
    <name type="common">Herring worm</name>
    <dbReference type="NCBI Taxonomy" id="6269"/>
    <lineage>
        <taxon>Eukaryota</taxon>
        <taxon>Metazoa</taxon>
        <taxon>Ecdysozoa</taxon>
        <taxon>Nematoda</taxon>
        <taxon>Chromadorea</taxon>
        <taxon>Rhabditida</taxon>
        <taxon>Spirurina</taxon>
        <taxon>Ascaridomorpha</taxon>
        <taxon>Ascaridoidea</taxon>
        <taxon>Anisakidae</taxon>
        <taxon>Anisakis</taxon>
        <taxon>Anisakis simplex complex</taxon>
    </lineage>
</organism>
<dbReference type="WBParaSite" id="ASIM_0001436301-mRNA-1">
    <property type="protein sequence ID" value="ASIM_0001436301-mRNA-1"/>
    <property type="gene ID" value="ASIM_0001436301"/>
</dbReference>
<feature type="compositionally biased region" description="Low complexity" evidence="6">
    <location>
        <begin position="182"/>
        <end position="201"/>
    </location>
</feature>
<evidence type="ECO:0000313" key="9">
    <source>
        <dbReference type="EMBL" id="VDK50580.1"/>
    </source>
</evidence>
<feature type="compositionally biased region" description="Polar residues" evidence="6">
    <location>
        <begin position="1333"/>
        <end position="1353"/>
    </location>
</feature>
<dbReference type="PROSITE" id="PS50102">
    <property type="entry name" value="RRM"/>
    <property type="match status" value="2"/>
</dbReference>
<feature type="compositionally biased region" description="Basic and acidic residues" evidence="6">
    <location>
        <begin position="595"/>
        <end position="606"/>
    </location>
</feature>
<evidence type="ECO:0000313" key="11">
    <source>
        <dbReference type="WBParaSite" id="ASIM_0001436301-mRNA-1"/>
    </source>
</evidence>
<evidence type="ECO:0000256" key="6">
    <source>
        <dbReference type="SAM" id="MobiDB-lite"/>
    </source>
</evidence>
<dbReference type="PANTHER" id="PTHR15683:SF8">
    <property type="entry name" value="SCAFFOLD ATTACHMENT FACTOR B, ISOFORM B"/>
    <property type="match status" value="1"/>
</dbReference>
<dbReference type="GO" id="GO:0043565">
    <property type="term" value="F:sequence-specific DNA binding"/>
    <property type="evidence" value="ECO:0007669"/>
    <property type="project" value="TreeGrafter"/>
</dbReference>
<evidence type="ECO:0000259" key="7">
    <source>
        <dbReference type="PROSITE" id="PS50102"/>
    </source>
</evidence>
<feature type="region of interest" description="Disordered" evidence="6">
    <location>
        <begin position="880"/>
        <end position="927"/>
    </location>
</feature>
<feature type="region of interest" description="Disordered" evidence="6">
    <location>
        <begin position="1132"/>
        <end position="1177"/>
    </location>
</feature>
<feature type="compositionally biased region" description="Low complexity" evidence="6">
    <location>
        <begin position="78"/>
        <end position="87"/>
    </location>
</feature>
<dbReference type="SUPFAM" id="SSF68906">
    <property type="entry name" value="SAP domain"/>
    <property type="match status" value="1"/>
</dbReference>
<feature type="region of interest" description="Disordered" evidence="6">
    <location>
        <begin position="424"/>
        <end position="443"/>
    </location>
</feature>
<keyword evidence="2 4" id="KW-0694">RNA-binding</keyword>
<evidence type="ECO:0000313" key="10">
    <source>
        <dbReference type="Proteomes" id="UP000267096"/>
    </source>
</evidence>
<feature type="compositionally biased region" description="Basic residues" evidence="6">
    <location>
        <begin position="622"/>
        <end position="632"/>
    </location>
</feature>
<dbReference type="CDD" id="cd12417">
    <property type="entry name" value="RRM_SAFB_like"/>
    <property type="match status" value="1"/>
</dbReference>
<feature type="domain" description="SAP" evidence="8">
    <location>
        <begin position="24"/>
        <end position="58"/>
    </location>
</feature>
<evidence type="ECO:0000256" key="4">
    <source>
        <dbReference type="PROSITE-ProRule" id="PRU00176"/>
    </source>
</evidence>
<reference evidence="11" key="1">
    <citation type="submission" date="2017-02" db="UniProtKB">
        <authorList>
            <consortium name="WormBaseParasite"/>
        </authorList>
    </citation>
    <scope>IDENTIFICATION</scope>
</reference>
<keyword evidence="5" id="KW-0175">Coiled coil</keyword>
<dbReference type="GO" id="GO:0006357">
    <property type="term" value="P:regulation of transcription by RNA polymerase II"/>
    <property type="evidence" value="ECO:0007669"/>
    <property type="project" value="TreeGrafter"/>
</dbReference>
<feature type="compositionally biased region" description="Basic and acidic residues" evidence="6">
    <location>
        <begin position="567"/>
        <end position="587"/>
    </location>
</feature>
<dbReference type="InterPro" id="IPR000504">
    <property type="entry name" value="RRM_dom"/>
</dbReference>
<dbReference type="PROSITE" id="PS50800">
    <property type="entry name" value="SAP"/>
    <property type="match status" value="1"/>
</dbReference>
<feature type="coiled-coil region" evidence="5">
    <location>
        <begin position="1024"/>
        <end position="1060"/>
    </location>
</feature>
<feature type="region of interest" description="Disordered" evidence="6">
    <location>
        <begin position="739"/>
        <end position="758"/>
    </location>
</feature>
<evidence type="ECO:0000256" key="5">
    <source>
        <dbReference type="SAM" id="Coils"/>
    </source>
</evidence>
<protein>
    <submittedName>
        <fullName evidence="11">Scaffold attachment factor B1</fullName>
    </submittedName>
</protein>
<dbReference type="InterPro" id="IPR035979">
    <property type="entry name" value="RBD_domain_sf"/>
</dbReference>
<dbReference type="InterPro" id="IPR051738">
    <property type="entry name" value="SAF_Modulators"/>
</dbReference>
<feature type="compositionally biased region" description="Basic and acidic residues" evidence="6">
    <location>
        <begin position="1201"/>
        <end position="1231"/>
    </location>
</feature>
<evidence type="ECO:0000256" key="1">
    <source>
        <dbReference type="ARBA" id="ARBA00004123"/>
    </source>
</evidence>
<feature type="compositionally biased region" description="Basic and acidic residues" evidence="6">
    <location>
        <begin position="424"/>
        <end position="434"/>
    </location>
</feature>
<proteinExistence type="predicted"/>
<feature type="compositionally biased region" description="Polar residues" evidence="6">
    <location>
        <begin position="301"/>
        <end position="342"/>
    </location>
</feature>
<feature type="region of interest" description="Disordered" evidence="6">
    <location>
        <begin position="75"/>
        <end position="206"/>
    </location>
</feature>
<feature type="domain" description="RRM" evidence="7">
    <location>
        <begin position="206"/>
        <end position="284"/>
    </location>
</feature>
<dbReference type="InterPro" id="IPR036361">
    <property type="entry name" value="SAP_dom_sf"/>
</dbReference>
<dbReference type="OrthoDB" id="6159259at2759"/>
<feature type="compositionally biased region" description="Basic and acidic residues" evidence="6">
    <location>
        <begin position="119"/>
        <end position="173"/>
    </location>
</feature>
<feature type="compositionally biased region" description="Basic and acidic residues" evidence="6">
    <location>
        <begin position="343"/>
        <end position="373"/>
    </location>
</feature>
<dbReference type="Gene3D" id="3.30.70.330">
    <property type="match status" value="2"/>
</dbReference>
<dbReference type="SMART" id="SM00360">
    <property type="entry name" value="RRM"/>
    <property type="match status" value="2"/>
</dbReference>
<sequence>MGENVHPAETINSSSGKRCKLVPLSGLRVFELKEELGKRGLDRTGIKVALIERLLMAIRNEGHNPETYQFSVVEYSKDSSSPPLSSDEQAENSAEAKDSNVLDSSSETATSHPESLRTMSDEKESDAKEIEDANALNEERKEHADKIDEEDVKISRVQDDTTGKNNRSDEERSVNMAGGQGEAQVEQGTTMRSSAQSSSSSPQNHHSLWVRGIGANTKASDLKNLFSRCGHVISAKIFIRRQQPKNLYIGFVTMIDLESAKRSIKTFNKTIFNDHPLNVQLVDKSKAFSIKAKNAAKTQLDVKQSSDATLDQSSPVEKNVAPQSDTQPNQNVSEQINTSSSDNELHIDEREESPEKENSEVNVRAVEEDTMKKDQLEETTKEMVMNDFEADQHDHQRRSAEDVRENEVKADECVHAEDRCSDKATPEKIVEKESGSTSNVNTPNEILKQTQPKLTNELLKSNNSLWIQGISSDTKAAHLKTMFSKCGRVLTSKIFVKRQQMSNSYFGFVAMINSQCADECVKQFHNAVLNGQQISVERVRSLHLSLSYYGMFKADCVDMAVRIPEMKKKSESDAEQRTSSSEKDSKNSMKGTKKHSIESKKDEKNSAFKKPSSPSDKETKLGKRSSSRHHRTSQSSEYEVADINLRLLISFYGDKIRLPTSTTIKWFSGNNRNADAPASGFKFKLRLNEAVAKVLEAHVVDIIFVHESSGSSKQAILISSRALDEYKWKRRKVLQMRQAARRYRPSIRPPTVSDDLLARAHKRDIRSNRSSAFPKPKSAPLPLSAISLVTAAKTSRTRRRSPPPGPSNMMRPISRRERLFPPRRPSPPYRRSLLTSNPPNVFEDQKRSPPHLLPIEDDRPVRHRLSPRAISPSMFVDERGIGRDVVPPPSHYRRRLSSHSRSRSRESRPRFEHSSPPLPPPAHTLPWSHDMCAARKEEEEQMRIREEERALHEERSRLKRERNRIERERKMIEKEQLKRQLRLKVDMERAAKREQEIDLQRAHDLERKRAEDSDRAAEKGLLNAEVELAQRERLAVEQKRLEAERERERAERERIMAERIAVERDHAAEREQRRMRKERFAEEKLRRENERMDHIRVEEEHKREERLRLERERVHAAGERVDRAERFKLEHHRIAEQQRMHKQHERERITGAERDSLRSKRGIRDRTSLHVEQQQSLAMERELLEKERVERVGLRPKRPRRDSSNAEKRRRESLTNDDGLRNAEPSRHKQDLSSSSSSYKGYSTYDEDSQIKKQLSYIEREKMELEQLRKLTEITTSSMLSTNFGSSSNCIADNNFIKSDHSIDHYRYYDERNMRVTEHYPDYRQDDRVPNYTGLSSTIVSGNAPSPSRYDSQRQYQNLRHDMSSIYPYDSNPSDQQNAAYDYRSNLNLQPYTHQESGYRPSERDVNEYNRYTTIDSGHQRGDSCKDVPLNATSASRYTSSLSSSVASRGPWTAHINPIASNSGSNNNANQAEGGLKPYTGYNMNAAVDSNKWQWPSSSQSMMQQRYIGTSDNVSSKWPISQQGMWRNDDKNVDRNEATNTSASFMNDYESSYQNQGAMSKRAIELRDVLRKSYVAESNPISAYDLNTSKNIPSSVTSSRYRAGVRLAY</sequence>
<dbReference type="EMBL" id="UYRR01031500">
    <property type="protein sequence ID" value="VDK50580.1"/>
    <property type="molecule type" value="Genomic_DNA"/>
</dbReference>
<evidence type="ECO:0000256" key="2">
    <source>
        <dbReference type="ARBA" id="ARBA00022884"/>
    </source>
</evidence>
<dbReference type="GO" id="GO:0050684">
    <property type="term" value="P:regulation of mRNA processing"/>
    <property type="evidence" value="ECO:0007669"/>
    <property type="project" value="TreeGrafter"/>
</dbReference>
<dbReference type="SUPFAM" id="SSF54928">
    <property type="entry name" value="RNA-binding domain, RBD"/>
    <property type="match status" value="2"/>
</dbReference>
<dbReference type="GO" id="GO:0003723">
    <property type="term" value="F:RNA binding"/>
    <property type="evidence" value="ECO:0007669"/>
    <property type="project" value="UniProtKB-UniRule"/>
</dbReference>
<feature type="region of interest" description="Disordered" evidence="6">
    <location>
        <begin position="790"/>
        <end position="860"/>
    </location>
</feature>
<comment type="subcellular location">
    <subcellularLocation>
        <location evidence="1">Nucleus</location>
    </subcellularLocation>
</comment>
<dbReference type="GO" id="GO:0005634">
    <property type="term" value="C:nucleus"/>
    <property type="evidence" value="ECO:0007669"/>
    <property type="project" value="UniProtKB-SubCell"/>
</dbReference>
<dbReference type="SMART" id="SM00513">
    <property type="entry name" value="SAP"/>
    <property type="match status" value="1"/>
</dbReference>
<feature type="compositionally biased region" description="Basic and acidic residues" evidence="6">
    <location>
        <begin position="903"/>
        <end position="913"/>
    </location>
</feature>
<dbReference type="InterPro" id="IPR012677">
    <property type="entry name" value="Nucleotide-bd_a/b_plait_sf"/>
</dbReference>
<dbReference type="InterPro" id="IPR003034">
    <property type="entry name" value="SAP_dom"/>
</dbReference>
<dbReference type="Pfam" id="PF00076">
    <property type="entry name" value="RRM_1"/>
    <property type="match status" value="2"/>
</dbReference>
<accession>A0A0M3K0M2</accession>
<evidence type="ECO:0000259" key="8">
    <source>
        <dbReference type="PROSITE" id="PS50800"/>
    </source>
</evidence>
<feature type="region of interest" description="Disordered" evidence="6">
    <location>
        <begin position="1190"/>
        <end position="1246"/>
    </location>
</feature>
<dbReference type="Proteomes" id="UP000267096">
    <property type="component" value="Unassembled WGS sequence"/>
</dbReference>
<feature type="compositionally biased region" description="Basic and acidic residues" evidence="6">
    <location>
        <begin position="1319"/>
        <end position="1329"/>
    </location>
</feature>
<feature type="region of interest" description="Disordered" evidence="6">
    <location>
        <begin position="301"/>
        <end position="373"/>
    </location>
</feature>
<keyword evidence="3" id="KW-0539">Nucleus</keyword>
<feature type="compositionally biased region" description="Basic residues" evidence="6">
    <location>
        <begin position="891"/>
        <end position="902"/>
    </location>
</feature>
<feature type="domain" description="RRM" evidence="7">
    <location>
        <begin position="463"/>
        <end position="541"/>
    </location>
</feature>
<feature type="compositionally biased region" description="Polar residues" evidence="6">
    <location>
        <begin position="101"/>
        <end position="113"/>
    </location>
</feature>
<feature type="region of interest" description="Disordered" evidence="6">
    <location>
        <begin position="567"/>
        <end position="635"/>
    </location>
</feature>
<reference evidence="9 10" key="2">
    <citation type="submission" date="2018-11" db="EMBL/GenBank/DDBJ databases">
        <authorList>
            <consortium name="Pathogen Informatics"/>
        </authorList>
    </citation>
    <scope>NUCLEOTIDE SEQUENCE [LARGE SCALE GENOMIC DNA]</scope>
</reference>
<gene>
    <name evidence="9" type="ORF">ASIM_LOCUS13790</name>
</gene>
<dbReference type="Gene3D" id="1.10.720.30">
    <property type="entry name" value="SAP domain"/>
    <property type="match status" value="1"/>
</dbReference>
<evidence type="ECO:0000256" key="3">
    <source>
        <dbReference type="ARBA" id="ARBA00023242"/>
    </source>
</evidence>
<dbReference type="Pfam" id="PF02037">
    <property type="entry name" value="SAP"/>
    <property type="match status" value="1"/>
</dbReference>